<evidence type="ECO:0000313" key="3">
    <source>
        <dbReference type="Proteomes" id="UP000078292"/>
    </source>
</evidence>
<gene>
    <name evidence="2" type="ORF">A6F49_04065</name>
</gene>
<dbReference type="OrthoDB" id="4412570at2"/>
<protein>
    <submittedName>
        <fullName evidence="2">Uncharacterized protein</fullName>
    </submittedName>
</protein>
<organism evidence="2 3">
    <name type="scientific">Enteractinococcus helveticum</name>
    <dbReference type="NCBI Taxonomy" id="1837282"/>
    <lineage>
        <taxon>Bacteria</taxon>
        <taxon>Bacillati</taxon>
        <taxon>Actinomycetota</taxon>
        <taxon>Actinomycetes</taxon>
        <taxon>Micrococcales</taxon>
        <taxon>Micrococcaceae</taxon>
    </lineage>
</organism>
<dbReference type="RefSeq" id="WP_043056011.1">
    <property type="nucleotide sequence ID" value="NZ_LXEY01000006.1"/>
</dbReference>
<sequence>MSSLRMFRPVATVTTAAVVSTLLFVPPSYADDVQVDAAESSELALVTADAVGAELSETAPFIEVSEGVLLAESRVAVEGSEVLLGEAYPNISPPSGAAEGLVSDDGTAVFADAAPGLDVIVEAGDEGLARILTVADEEYSDTSEHRYSYEIDLPDGAVLEQSDQGTVFVLAPAPTAVENEPVDLSDVLPADNEDAEGTDWVDGEDVATEEELAGDFEVTEGWEVVGAYQTAWSVDADGTRLPTHYEIENNTL</sequence>
<accession>A0A1B7M322</accession>
<dbReference type="Proteomes" id="UP000078292">
    <property type="component" value="Unassembled WGS sequence"/>
</dbReference>
<evidence type="ECO:0000313" key="2">
    <source>
        <dbReference type="EMBL" id="OAV62981.1"/>
    </source>
</evidence>
<keyword evidence="3" id="KW-1185">Reference proteome</keyword>
<proteinExistence type="predicted"/>
<name>A0A1B7M322_9MICC</name>
<evidence type="ECO:0000256" key="1">
    <source>
        <dbReference type="SAM" id="SignalP"/>
    </source>
</evidence>
<keyword evidence="1" id="KW-0732">Signal</keyword>
<dbReference type="AlphaFoldDB" id="A0A1B7M322"/>
<reference evidence="2 3" key="1">
    <citation type="submission" date="2016-04" db="EMBL/GenBank/DDBJ databases">
        <title>First whole genome shotgun sequence of the bacterium Enteractinococcus sp. strain UASWS1574.</title>
        <authorList>
            <person name="Crovadore J."/>
            <person name="Chablais R."/>
            <person name="Lefort F."/>
        </authorList>
    </citation>
    <scope>NUCLEOTIDE SEQUENCE [LARGE SCALE GENOMIC DNA]</scope>
    <source>
        <strain evidence="2 3">UASWS1574</strain>
    </source>
</reference>
<dbReference type="STRING" id="1837282.A6F49_04065"/>
<dbReference type="EMBL" id="LXEY01000006">
    <property type="protein sequence ID" value="OAV62981.1"/>
    <property type="molecule type" value="Genomic_DNA"/>
</dbReference>
<comment type="caution">
    <text evidence="2">The sequence shown here is derived from an EMBL/GenBank/DDBJ whole genome shotgun (WGS) entry which is preliminary data.</text>
</comment>
<feature type="chain" id="PRO_5008597244" evidence="1">
    <location>
        <begin position="31"/>
        <end position="252"/>
    </location>
</feature>
<feature type="signal peptide" evidence="1">
    <location>
        <begin position="1"/>
        <end position="30"/>
    </location>
</feature>